<gene>
    <name evidence="1" type="ORF">XYCOK13_20850</name>
</gene>
<dbReference type="Pfam" id="PF06995">
    <property type="entry name" value="Phage_P2_GpU"/>
    <property type="match status" value="1"/>
</dbReference>
<proteinExistence type="predicted"/>
<organism evidence="1 2">
    <name type="scientific">Xylanibacillus composti</name>
    <dbReference type="NCBI Taxonomy" id="1572762"/>
    <lineage>
        <taxon>Bacteria</taxon>
        <taxon>Bacillati</taxon>
        <taxon>Bacillota</taxon>
        <taxon>Bacilli</taxon>
        <taxon>Bacillales</taxon>
        <taxon>Paenibacillaceae</taxon>
        <taxon>Xylanibacillus</taxon>
    </lineage>
</organism>
<dbReference type="AlphaFoldDB" id="A0A8J4M373"/>
<comment type="caution">
    <text evidence="1">The sequence shown here is derived from an EMBL/GenBank/DDBJ whole genome shotgun (WGS) entry which is preliminary data.</text>
</comment>
<name>A0A8J4M373_9BACL</name>
<evidence type="ECO:0000313" key="1">
    <source>
        <dbReference type="EMBL" id="GIQ69261.1"/>
    </source>
</evidence>
<dbReference type="RefSeq" id="WP_213412068.1">
    <property type="nucleotide sequence ID" value="NZ_BOVK01000026.1"/>
</dbReference>
<protein>
    <recommendedName>
        <fullName evidence="3">Phage tail protein</fullName>
    </recommendedName>
</protein>
<dbReference type="Proteomes" id="UP000677918">
    <property type="component" value="Unassembled WGS sequence"/>
</dbReference>
<accession>A0A8J4M373</accession>
<dbReference type="InterPro" id="IPR009734">
    <property type="entry name" value="Myoviridae_GpU"/>
</dbReference>
<evidence type="ECO:0008006" key="3">
    <source>
        <dbReference type="Google" id="ProtNLM"/>
    </source>
</evidence>
<evidence type="ECO:0000313" key="2">
    <source>
        <dbReference type="Proteomes" id="UP000677918"/>
    </source>
</evidence>
<dbReference type="EMBL" id="BOVK01000026">
    <property type="protein sequence ID" value="GIQ69261.1"/>
    <property type="molecule type" value="Genomic_DNA"/>
</dbReference>
<keyword evidence="2" id="KW-1185">Reference proteome</keyword>
<reference evidence="1" key="1">
    <citation type="submission" date="2021-04" db="EMBL/GenBank/DDBJ databases">
        <title>Draft genome sequence of Xylanibacillus composti strain K13.</title>
        <authorList>
            <person name="Uke A."/>
            <person name="Chhe C."/>
            <person name="Baramee S."/>
            <person name="Kosugi A."/>
        </authorList>
    </citation>
    <scope>NUCLEOTIDE SEQUENCE</scope>
    <source>
        <strain evidence="1">K13</strain>
    </source>
</reference>
<sequence length="129" mass="14673">MIGTFGEVVFLASADQIRTFENFSRSTSARWSLHDIHLRHPKPEYIGPGQDTISFSMRFDVRYGMNPRSEMTKLLVMCREGRAETLIVGGLPMGVHKWYIDTVAQDWTFFDGAGRLLVGIANLTLKEYV</sequence>